<dbReference type="GO" id="GO:0019632">
    <property type="term" value="P:shikimate metabolic process"/>
    <property type="evidence" value="ECO:0007669"/>
    <property type="project" value="InterPro"/>
</dbReference>
<evidence type="ECO:0000256" key="2">
    <source>
        <dbReference type="ARBA" id="ARBA00022605"/>
    </source>
</evidence>
<dbReference type="Proteomes" id="UP001055439">
    <property type="component" value="Chromosome 7"/>
</dbReference>
<dbReference type="GO" id="GO:0004764">
    <property type="term" value="F:shikimate 3-dehydrogenase (NADP+) activity"/>
    <property type="evidence" value="ECO:0007669"/>
    <property type="project" value="UniProtKB-EC"/>
</dbReference>
<dbReference type="GO" id="GO:0008652">
    <property type="term" value="P:amino acid biosynthetic process"/>
    <property type="evidence" value="ECO:0007669"/>
    <property type="project" value="UniProtKB-KW"/>
</dbReference>
<proteinExistence type="inferred from homology"/>
<keyword evidence="4" id="KW-0560">Oxidoreductase</keyword>
<dbReference type="FunFam" id="3.40.50.10860:FF:000009">
    <property type="entry name" value="Bifunctional 3-dehydroquinate dehydratase/shikimate dehydrogenase, chloroplastic"/>
    <property type="match status" value="1"/>
</dbReference>
<dbReference type="GO" id="GO:0009423">
    <property type="term" value="P:chorismate biosynthetic process"/>
    <property type="evidence" value="ECO:0007669"/>
    <property type="project" value="TreeGrafter"/>
</dbReference>
<dbReference type="FunFam" id="3.20.20.70:FF:000142">
    <property type="entry name" value="bifunctional 3-dehydroquinate dehydratase/shikimate dehydrogenase, chloroplastic"/>
    <property type="match status" value="2"/>
</dbReference>
<evidence type="ECO:0000313" key="10">
    <source>
        <dbReference type="Proteomes" id="UP001055439"/>
    </source>
</evidence>
<dbReference type="Pfam" id="PF01488">
    <property type="entry name" value="Shikimate_DH"/>
    <property type="match status" value="1"/>
</dbReference>
<dbReference type="Gene3D" id="3.40.50.10860">
    <property type="entry name" value="Leucine Dehydrogenase, chain A, domain 1"/>
    <property type="match status" value="2"/>
</dbReference>
<feature type="domain" description="Shikimate dehydrogenase substrate binding N-terminal" evidence="7">
    <location>
        <begin position="236"/>
        <end position="323"/>
    </location>
</feature>
<dbReference type="HAMAP" id="MF_00222">
    <property type="entry name" value="Shikimate_DH_AroE"/>
    <property type="match status" value="2"/>
</dbReference>
<dbReference type="EMBL" id="CP097509">
    <property type="protein sequence ID" value="URE16510.1"/>
    <property type="molecule type" value="Genomic_DNA"/>
</dbReference>
<dbReference type="InterPro" id="IPR006151">
    <property type="entry name" value="Shikm_DH/Glu-tRNA_Rdtase"/>
</dbReference>
<dbReference type="HAMAP" id="MF_00214">
    <property type="entry name" value="AroD"/>
    <property type="match status" value="2"/>
</dbReference>
<dbReference type="SUPFAM" id="SSF51735">
    <property type="entry name" value="NAD(P)-binding Rossmann-fold domains"/>
    <property type="match status" value="2"/>
</dbReference>
<dbReference type="Pfam" id="PF08501">
    <property type="entry name" value="Shikimate_dh_N"/>
    <property type="match status" value="2"/>
</dbReference>
<dbReference type="InterPro" id="IPR022893">
    <property type="entry name" value="Shikimate_DH_fam"/>
</dbReference>
<keyword evidence="2" id="KW-0028">Amino-acid biosynthesis</keyword>
<reference evidence="9" key="1">
    <citation type="submission" date="2022-05" db="EMBL/GenBank/DDBJ databases">
        <title>The Musa troglodytarum L. genome provides insights into the mechanism of non-climacteric behaviour and enrichment of carotenoids.</title>
        <authorList>
            <person name="Wang J."/>
        </authorList>
    </citation>
    <scope>NUCLEOTIDE SEQUENCE</scope>
    <source>
        <tissue evidence="9">Leaf</tissue>
    </source>
</reference>
<dbReference type="InterPro" id="IPR013785">
    <property type="entry name" value="Aldolase_TIM"/>
</dbReference>
<dbReference type="GO" id="GO:0050661">
    <property type="term" value="F:NADP binding"/>
    <property type="evidence" value="ECO:0007669"/>
    <property type="project" value="InterPro"/>
</dbReference>
<dbReference type="InterPro" id="IPR013708">
    <property type="entry name" value="Shikimate_DH-bd_N"/>
</dbReference>
<dbReference type="AlphaFoldDB" id="A0A9E7GKJ8"/>
<dbReference type="NCBIfam" id="TIGR01093">
    <property type="entry name" value="aroD"/>
    <property type="match status" value="2"/>
</dbReference>
<feature type="domain" description="SDH C-terminal" evidence="8">
    <location>
        <begin position="509"/>
        <end position="538"/>
    </location>
</feature>
<name>A0A9E7GKJ8_9LILI</name>
<dbReference type="Pfam" id="PF01487">
    <property type="entry name" value="DHquinase_I"/>
    <property type="match status" value="2"/>
</dbReference>
<dbReference type="PANTHER" id="PTHR21089">
    <property type="entry name" value="SHIKIMATE DEHYDROGENASE"/>
    <property type="match status" value="1"/>
</dbReference>
<dbReference type="InterPro" id="IPR036291">
    <property type="entry name" value="NAD(P)-bd_dom_sf"/>
</dbReference>
<sequence length="1071" mass="115665">MTLLCVPLVAKTVEQMTADMAAAKASGADLVELRVDHLSAFLPGRDLPLLLRDRPLPALVTYRPKWEGGEYEGDDKRRLEALRLAMELGADYVDVELKVAEDFVRLIDGKKPENFKLIVSSHNYQKTPSSEVLGSLVAAIQASGADIVKIATTAVSVMDVTRMFQVLVHCQVPMIGLVMGERGLLSRVLCPKYGGYLTFGTLGEGKASAPGQPTISQLLHLYNIRQIGADTKLTGLIGNPVTQTKSHIFHNAAFKSAGFDAVYVPLLVDDLTSFLHAFSSPDSVGFRFGWNAQNCTMPHKEIAVRCCDAVDPIAKSIGAVNTIIRRPSDGRFVGHNTDYFGAISAIEDELRGSQGLGKEEETASPLAGRVFVVMGAGGAGKAIAYGAKEKGARVVIANRTYGQSSSSSSSSFTWIIKSSNLWSTERARELAKQVGGQALPLSELENFHPEDGMILANATSVGMQPNVGETPLAKRALGHYALVFDAVYAPKVTRLLREAEECGITTVGGFEMFIRQAMGQFKLFTGLEAPGKEMRELMMKYVVASFFPHHCEPKSIPHIHRMTLLCVPLVAKTVEQMMADMAAAKARGADLVEIRLDHLSDFEPRRDLHLLVGDRPLPVLVTYRPKWEGGEYEGDDKQRFEALCLAMELGAEYVDVELKVADDFVRLISEKKPDNFKLIISSHNYQSTPSSEELSSLVARIQAAGADIVKIATTAVDIVDVTRMFQVIVHCHVPMIGLVMGERGLISRLLCPKFGGYLTFGTLGVGKESAPGQPTISDLLNVYNIRQIGADTKIFGIVGKPVGHSKSPVLLNAAFKSVGLDAVYVPLLVDDLVNFLNAYSSTDFAGFSCTIPHKEAAVGCCDKVDPIAKSIGAVNTIIRRPSDGKLIGYNTDYVGAISAIEDGIRGSQGVGKETVSPLAGKVFVIIGAGGAGKALAYGAKEKGAKVVIANRTYERARELANLIGGHALTLAELETFHPEDGMILANTTSIGMQPNVNETPISKLALGSYSVVFDAVYTPKATRLLREAEESGATVVSGLEMFIRQAMGQFELFTNLTAPENLMRDTAMRYT</sequence>
<keyword evidence="3" id="KW-0521">NADP</keyword>
<feature type="domain" description="Shikimate dehydrogenase substrate binding N-terminal" evidence="7">
    <location>
        <begin position="797"/>
        <end position="877"/>
    </location>
</feature>
<dbReference type="SUPFAM" id="SSF53223">
    <property type="entry name" value="Aminoacid dehydrogenase-like, N-terminal domain"/>
    <property type="match status" value="2"/>
</dbReference>
<dbReference type="FunFam" id="3.40.50.720:FF:000172">
    <property type="entry name" value="Bifunctional 3-dehydroquinate dehydratase/shikimate dehydrogenase, chloroplastic"/>
    <property type="match status" value="2"/>
</dbReference>
<protein>
    <recommendedName>
        <fullName evidence="1">shikimate dehydrogenase (NADP(+))</fullName>
        <ecNumber evidence="1">1.1.1.25</ecNumber>
    </recommendedName>
</protein>
<keyword evidence="10" id="KW-1185">Reference proteome</keyword>
<feature type="domain" description="Quinate/shikimate 5-dehydrogenase/glutamyl-tRNA reductase" evidence="6">
    <location>
        <begin position="913"/>
        <end position="988"/>
    </location>
</feature>
<dbReference type="Gene3D" id="3.40.50.720">
    <property type="entry name" value="NAD(P)-binding Rossmann-like Domain"/>
    <property type="match status" value="2"/>
</dbReference>
<gene>
    <name evidence="9" type="ORF">MUK42_36399</name>
</gene>
<dbReference type="CDD" id="cd01065">
    <property type="entry name" value="NAD_bind_Shikimate_DH"/>
    <property type="match status" value="2"/>
</dbReference>
<dbReference type="InterPro" id="IPR001381">
    <property type="entry name" value="DHquinase_I"/>
</dbReference>
<dbReference type="InterPro" id="IPR046346">
    <property type="entry name" value="Aminoacid_DH-like_N_sf"/>
</dbReference>
<dbReference type="PANTHER" id="PTHR21089:SF1">
    <property type="entry name" value="BIFUNCTIONAL 3-DEHYDROQUINATE DEHYDRATASE_SHIKIMATE DEHYDROGENASE, CHLOROPLASTIC"/>
    <property type="match status" value="1"/>
</dbReference>
<evidence type="ECO:0000256" key="5">
    <source>
        <dbReference type="ARBA" id="ARBA00023141"/>
    </source>
</evidence>
<evidence type="ECO:0000256" key="4">
    <source>
        <dbReference type="ARBA" id="ARBA00023002"/>
    </source>
</evidence>
<dbReference type="OrthoDB" id="204377at2759"/>
<accession>A0A9E7GKJ8</accession>
<dbReference type="GO" id="GO:0003855">
    <property type="term" value="F:3-dehydroquinate dehydratase activity"/>
    <property type="evidence" value="ECO:0007669"/>
    <property type="project" value="InterPro"/>
</dbReference>
<organism evidence="9 10">
    <name type="scientific">Musa troglodytarum</name>
    <name type="common">fe'i banana</name>
    <dbReference type="NCBI Taxonomy" id="320322"/>
    <lineage>
        <taxon>Eukaryota</taxon>
        <taxon>Viridiplantae</taxon>
        <taxon>Streptophyta</taxon>
        <taxon>Embryophyta</taxon>
        <taxon>Tracheophyta</taxon>
        <taxon>Spermatophyta</taxon>
        <taxon>Magnoliopsida</taxon>
        <taxon>Liliopsida</taxon>
        <taxon>Zingiberales</taxon>
        <taxon>Musaceae</taxon>
        <taxon>Musa</taxon>
    </lineage>
</organism>
<evidence type="ECO:0000259" key="6">
    <source>
        <dbReference type="Pfam" id="PF01488"/>
    </source>
</evidence>
<dbReference type="GO" id="GO:0009073">
    <property type="term" value="P:aromatic amino acid family biosynthetic process"/>
    <property type="evidence" value="ECO:0007669"/>
    <property type="project" value="UniProtKB-KW"/>
</dbReference>
<evidence type="ECO:0000259" key="7">
    <source>
        <dbReference type="Pfam" id="PF08501"/>
    </source>
</evidence>
<dbReference type="Pfam" id="PF18317">
    <property type="entry name" value="SDH_C"/>
    <property type="match status" value="2"/>
</dbReference>
<evidence type="ECO:0000256" key="1">
    <source>
        <dbReference type="ARBA" id="ARBA00012962"/>
    </source>
</evidence>
<evidence type="ECO:0000256" key="3">
    <source>
        <dbReference type="ARBA" id="ARBA00022857"/>
    </source>
</evidence>
<evidence type="ECO:0000259" key="8">
    <source>
        <dbReference type="Pfam" id="PF18317"/>
    </source>
</evidence>
<dbReference type="NCBIfam" id="TIGR00507">
    <property type="entry name" value="aroE"/>
    <property type="match status" value="1"/>
</dbReference>
<dbReference type="InterPro" id="IPR011342">
    <property type="entry name" value="Shikimate_DH"/>
</dbReference>
<dbReference type="InterPro" id="IPR041121">
    <property type="entry name" value="SDH_C"/>
</dbReference>
<dbReference type="Gene3D" id="3.20.20.70">
    <property type="entry name" value="Aldolase class I"/>
    <property type="match status" value="2"/>
</dbReference>
<dbReference type="EC" id="1.1.1.25" evidence="1"/>
<feature type="domain" description="SDH C-terminal" evidence="8">
    <location>
        <begin position="1038"/>
        <end position="1067"/>
    </location>
</feature>
<evidence type="ECO:0000313" key="9">
    <source>
        <dbReference type="EMBL" id="URE16510.1"/>
    </source>
</evidence>
<dbReference type="SUPFAM" id="SSF51569">
    <property type="entry name" value="Aldolase"/>
    <property type="match status" value="2"/>
</dbReference>
<dbReference type="CDD" id="cd00502">
    <property type="entry name" value="DHQase_I"/>
    <property type="match status" value="2"/>
</dbReference>
<keyword evidence="5" id="KW-0057">Aromatic amino acid biosynthesis</keyword>